<keyword evidence="1" id="KW-0812">Transmembrane</keyword>
<accession>A0AA97CVA7</accession>
<feature type="transmembrane region" description="Helical" evidence="1">
    <location>
        <begin position="160"/>
        <end position="181"/>
    </location>
</feature>
<feature type="transmembrane region" description="Helical" evidence="1">
    <location>
        <begin position="48"/>
        <end position="69"/>
    </location>
</feature>
<gene>
    <name evidence="2" type="ORF">MP11Mi_21460</name>
</gene>
<dbReference type="EMBL" id="CP128986">
    <property type="protein sequence ID" value="WOC13049.1"/>
    <property type="molecule type" value="Genomic_DNA"/>
</dbReference>
<sequence>MSPSVAGRLGRPAGVRRLVLGLGVAYFAALGVYTVHSGIDVRFSTVSWIGMGLAFALFVAAAIPLGVTVSGELTDAHARGVALLTVGGVAATWGSAAYAHAPGLAAYQPMLATATMIAVILMFHGRVALVWAAIASIITIGLVLGPFTESARWLNVVLPRAGLTFLFVATCGAVLLGPQIAEMRALGARQRADYKDAQDRRHDVADREDRIRRIDDRVRPLLSRIAAGDPVTDDDIIDARLMEAKLRDGIRGRGLDVPRVRVAVWDARRRGVSVSVLDDGGLEPLGADRSAAVVEAVAAVLESELASLTSGDVVARIAPAGRDPVATVVVVSGPIRRRIELGADGFVVRTVEA</sequence>
<proteinExistence type="predicted"/>
<keyword evidence="1" id="KW-1133">Transmembrane helix</keyword>
<feature type="transmembrane region" description="Helical" evidence="1">
    <location>
        <begin position="81"/>
        <end position="99"/>
    </location>
</feature>
<evidence type="ECO:0000313" key="2">
    <source>
        <dbReference type="EMBL" id="WOC13049.1"/>
    </source>
</evidence>
<feature type="transmembrane region" description="Helical" evidence="1">
    <location>
        <begin position="18"/>
        <end position="36"/>
    </location>
</feature>
<dbReference type="RefSeq" id="WP_420038902.1">
    <property type="nucleotide sequence ID" value="NZ_CP128986.1"/>
</dbReference>
<reference evidence="2" key="1">
    <citation type="submission" date="2023-06" db="EMBL/GenBank/DDBJ databases">
        <title>Gordonia sp. nov. and Pseudochrobactrum sp. nov., two species isolated from the burying beetle Nicrophorus vespilloides.</title>
        <authorList>
            <person name="Poehlein A."/>
            <person name="Guzman J."/>
            <person name="Daniel R."/>
            <person name="Vilcinskas A."/>
        </authorList>
    </citation>
    <scope>NUCLEOTIDE SEQUENCE</scope>
    <source>
        <strain evidence="2">MP11Mi</strain>
    </source>
</reference>
<keyword evidence="1" id="KW-0472">Membrane</keyword>
<evidence type="ECO:0000256" key="1">
    <source>
        <dbReference type="SAM" id="Phobius"/>
    </source>
</evidence>
<name>A0AA97CVA7_9ACTN</name>
<feature type="transmembrane region" description="Helical" evidence="1">
    <location>
        <begin position="128"/>
        <end position="148"/>
    </location>
</feature>
<organism evidence="2">
    <name type="scientific">Gordonia sp. MP11Mi</name>
    <dbReference type="NCBI Taxonomy" id="3022769"/>
    <lineage>
        <taxon>Bacteria</taxon>
        <taxon>Bacillati</taxon>
        <taxon>Actinomycetota</taxon>
        <taxon>Actinomycetes</taxon>
        <taxon>Mycobacteriales</taxon>
        <taxon>Gordoniaceae</taxon>
        <taxon>Gordonia</taxon>
    </lineage>
</organism>
<dbReference type="AlphaFoldDB" id="A0AA97CVA7"/>
<protein>
    <submittedName>
        <fullName evidence="2">Uncharacterized protein</fullName>
    </submittedName>
</protein>